<gene>
    <name evidence="2" type="primary">pcaD</name>
    <name evidence="2" type="ORF">RM543_01440</name>
</gene>
<dbReference type="SUPFAM" id="SSF53474">
    <property type="entry name" value="alpha/beta-Hydrolases"/>
    <property type="match status" value="1"/>
</dbReference>
<dbReference type="NCBIfam" id="TIGR02427">
    <property type="entry name" value="protocat_pcaD"/>
    <property type="match status" value="1"/>
</dbReference>
<keyword evidence="2" id="KW-0378">Hydrolase</keyword>
<dbReference type="EC" id="3.1.1.24" evidence="2"/>
<dbReference type="GO" id="GO:0047570">
    <property type="term" value="F:3-oxoadipate enol-lactonase activity"/>
    <property type="evidence" value="ECO:0007669"/>
    <property type="project" value="UniProtKB-EC"/>
</dbReference>
<dbReference type="PANTHER" id="PTHR43194">
    <property type="entry name" value="HYDROLASE ALPHA/BETA FOLD FAMILY"/>
    <property type="match status" value="1"/>
</dbReference>
<dbReference type="Proteomes" id="UP001265259">
    <property type="component" value="Unassembled WGS sequence"/>
</dbReference>
<dbReference type="RefSeq" id="WP_311688929.1">
    <property type="nucleotide sequence ID" value="NZ_JAVRHL010000001.1"/>
</dbReference>
<organism evidence="2 3">
    <name type="scientific">Tropicimonas omnivorans</name>
    <dbReference type="NCBI Taxonomy" id="3075590"/>
    <lineage>
        <taxon>Bacteria</taxon>
        <taxon>Pseudomonadati</taxon>
        <taxon>Pseudomonadota</taxon>
        <taxon>Alphaproteobacteria</taxon>
        <taxon>Rhodobacterales</taxon>
        <taxon>Roseobacteraceae</taxon>
        <taxon>Tropicimonas</taxon>
    </lineage>
</organism>
<dbReference type="PANTHER" id="PTHR43194:SF2">
    <property type="entry name" value="PEROXISOMAL MEMBRANE PROTEIN LPX1"/>
    <property type="match status" value="1"/>
</dbReference>
<dbReference type="InterPro" id="IPR029058">
    <property type="entry name" value="AB_hydrolase_fold"/>
</dbReference>
<accession>A0ABU3DC91</accession>
<dbReference type="InterPro" id="IPR050228">
    <property type="entry name" value="Carboxylesterase_BioH"/>
</dbReference>
<sequence>MSFARVNGAVLHYLHREGTGRGVVFLNSLGTDHRIWESTAGRLPKDIPLLFLDKRGHGLSETSPATMETFSEDVAALMDRSAMADALVCGVSIGGLIAQTLALRRPDLVGGLVLSNTGLRIGDRESWTARLDALETSGLEGMADGVMSRWFSDGFRTSNPDEVEGYRAMLTRTPKDGYTAACEALRDADLSGRAAEIAVPTLCIAGGADIATPPDLVRALADAIPGATYEELDGVGHLPSIESPERVADLVQRIYGRLA</sequence>
<proteinExistence type="predicted"/>
<reference evidence="2 3" key="1">
    <citation type="submission" date="2023-09" db="EMBL/GenBank/DDBJ databases">
        <authorList>
            <person name="Rey-Velasco X."/>
        </authorList>
    </citation>
    <scope>NUCLEOTIDE SEQUENCE [LARGE SCALE GENOMIC DNA]</scope>
    <source>
        <strain evidence="2 3">F158</strain>
    </source>
</reference>
<evidence type="ECO:0000259" key="1">
    <source>
        <dbReference type="Pfam" id="PF12697"/>
    </source>
</evidence>
<evidence type="ECO:0000313" key="3">
    <source>
        <dbReference type="Proteomes" id="UP001265259"/>
    </source>
</evidence>
<dbReference type="Gene3D" id="3.40.50.1820">
    <property type="entry name" value="alpha/beta hydrolase"/>
    <property type="match status" value="1"/>
</dbReference>
<comment type="caution">
    <text evidence="2">The sequence shown here is derived from an EMBL/GenBank/DDBJ whole genome shotgun (WGS) entry which is preliminary data.</text>
</comment>
<dbReference type="InterPro" id="IPR026968">
    <property type="entry name" value="PcaD/CatD"/>
</dbReference>
<name>A0ABU3DC91_9RHOB</name>
<dbReference type="EMBL" id="JAVRHL010000001">
    <property type="protein sequence ID" value="MDT0681331.1"/>
    <property type="molecule type" value="Genomic_DNA"/>
</dbReference>
<evidence type="ECO:0000313" key="2">
    <source>
        <dbReference type="EMBL" id="MDT0681331.1"/>
    </source>
</evidence>
<dbReference type="InterPro" id="IPR000073">
    <property type="entry name" value="AB_hydrolase_1"/>
</dbReference>
<dbReference type="Pfam" id="PF12697">
    <property type="entry name" value="Abhydrolase_6"/>
    <property type="match status" value="1"/>
</dbReference>
<keyword evidence="3" id="KW-1185">Reference proteome</keyword>
<feature type="domain" description="AB hydrolase-1" evidence="1">
    <location>
        <begin position="23"/>
        <end position="249"/>
    </location>
</feature>
<dbReference type="PRINTS" id="PR00111">
    <property type="entry name" value="ABHYDROLASE"/>
</dbReference>
<protein>
    <submittedName>
        <fullName evidence="2">3-oxoadipate enol-lactonase</fullName>
        <ecNumber evidence="2">3.1.1.24</ecNumber>
    </submittedName>
</protein>